<keyword evidence="5" id="KW-0238">DNA-binding</keyword>
<gene>
    <name evidence="5" type="ORF">J0A66_01280</name>
</gene>
<keyword evidence="6" id="KW-1185">Reference proteome</keyword>
<dbReference type="GO" id="GO:0000156">
    <property type="term" value="F:phosphorelay response regulator activity"/>
    <property type="evidence" value="ECO:0007669"/>
    <property type="project" value="InterPro"/>
</dbReference>
<evidence type="ECO:0000256" key="3">
    <source>
        <dbReference type="SAM" id="SignalP"/>
    </source>
</evidence>
<feature type="transmembrane region" description="Helical" evidence="2">
    <location>
        <begin position="170"/>
        <end position="191"/>
    </location>
</feature>
<reference evidence="5" key="1">
    <citation type="submission" date="2021-03" db="EMBL/GenBank/DDBJ databases">
        <title>novel species isolated from a fishpond in China.</title>
        <authorList>
            <person name="Lu H."/>
            <person name="Cai Z."/>
        </authorList>
    </citation>
    <scope>NUCLEOTIDE SEQUENCE</scope>
    <source>
        <strain evidence="5">JCM 30855</strain>
    </source>
</reference>
<organism evidence="5 6">
    <name type="scientific">Bowmanella dokdonensis</name>
    <dbReference type="NCBI Taxonomy" id="751969"/>
    <lineage>
        <taxon>Bacteria</taxon>
        <taxon>Pseudomonadati</taxon>
        <taxon>Pseudomonadota</taxon>
        <taxon>Gammaproteobacteria</taxon>
        <taxon>Alteromonadales</taxon>
        <taxon>Alteromonadaceae</taxon>
        <taxon>Bowmanella</taxon>
    </lineage>
</organism>
<keyword evidence="2" id="KW-1133">Transmembrane helix</keyword>
<dbReference type="SMART" id="SM00850">
    <property type="entry name" value="LytTR"/>
    <property type="match status" value="1"/>
</dbReference>
<protein>
    <submittedName>
        <fullName evidence="5">LytTR family transcriptional regulator DNA-binding domain-containing protein</fullName>
    </submittedName>
</protein>
<dbReference type="AlphaFoldDB" id="A0A939IPC5"/>
<dbReference type="Gene3D" id="2.40.50.1020">
    <property type="entry name" value="LytTr DNA-binding domain"/>
    <property type="match status" value="1"/>
</dbReference>
<evidence type="ECO:0000313" key="5">
    <source>
        <dbReference type="EMBL" id="MBN7823844.1"/>
    </source>
</evidence>
<feature type="transmembrane region" description="Helical" evidence="2">
    <location>
        <begin position="336"/>
        <end position="358"/>
    </location>
</feature>
<sequence length="493" mass="54981">MRLLWLLLLFLPGLQAAPSSLAGAQVRVCPAQSLQPPDFSQPNCSTEPAWRLNPHRRSLWIQGQLAVPTELWRKDEPIGLFVSGKMASRVYLNGALLGENGRPGLSSDEETAGQMDVVFHVPRTRLRAGENDLVLLISGHHSLLELVAPIHAINFAPYRQPTDYLMSQYWQSYAVLGALVLACIYLGALAWRSAPSMAIWTLALMTLFSAAQLLFEVWRATEPYSYPFHDIRLLLILACSVGFALALLSHLLDRFSGRQRWKTWLGCSLLILGGGLTRTGFDSKSSMSILIACGLGAGLCAYWRWRGNRQATLPALVLTGYILALVFSPSRFLDAWFYFLNAAFLLFFASVQAASFAIEQRLRQREQQRAERLQLALDRLAQDQSPQSLSISSAGQLHTLDTRELEYCKSDRDYVEFVPIQGKPMLDSNTSLGQLEAALPSTFLRVHRSFIVNTSQIRALERDTNGTGRLILASGRHVPVSRRIMPSVRKVLA</sequence>
<evidence type="ECO:0000313" key="6">
    <source>
        <dbReference type="Proteomes" id="UP000664654"/>
    </source>
</evidence>
<keyword evidence="2" id="KW-0812">Transmembrane</keyword>
<comment type="caution">
    <text evidence="5">The sequence shown here is derived from an EMBL/GenBank/DDBJ whole genome shotgun (WGS) entry which is preliminary data.</text>
</comment>
<dbReference type="GO" id="GO:0003677">
    <property type="term" value="F:DNA binding"/>
    <property type="evidence" value="ECO:0007669"/>
    <property type="project" value="UniProtKB-KW"/>
</dbReference>
<dbReference type="PANTHER" id="PTHR37299">
    <property type="entry name" value="TRANSCRIPTIONAL REGULATOR-RELATED"/>
    <property type="match status" value="1"/>
</dbReference>
<evidence type="ECO:0000256" key="2">
    <source>
        <dbReference type="SAM" id="Phobius"/>
    </source>
</evidence>
<proteinExistence type="predicted"/>
<dbReference type="PROSITE" id="PS50930">
    <property type="entry name" value="HTH_LYTTR"/>
    <property type="match status" value="1"/>
</dbReference>
<dbReference type="InterPro" id="IPR046947">
    <property type="entry name" value="LytR-like"/>
</dbReference>
<feature type="transmembrane region" description="Helical" evidence="2">
    <location>
        <begin position="198"/>
        <end position="219"/>
    </location>
</feature>
<dbReference type="EMBL" id="JAFKCV010000001">
    <property type="protein sequence ID" value="MBN7823844.1"/>
    <property type="molecule type" value="Genomic_DNA"/>
</dbReference>
<dbReference type="Pfam" id="PF04397">
    <property type="entry name" value="LytTR"/>
    <property type="match status" value="1"/>
</dbReference>
<keyword evidence="1" id="KW-0902">Two-component regulatory system</keyword>
<dbReference type="PANTHER" id="PTHR37299:SF1">
    <property type="entry name" value="STAGE 0 SPORULATION PROTEIN A HOMOLOG"/>
    <property type="match status" value="1"/>
</dbReference>
<evidence type="ECO:0000259" key="4">
    <source>
        <dbReference type="PROSITE" id="PS50930"/>
    </source>
</evidence>
<keyword evidence="2" id="KW-0472">Membrane</keyword>
<feature type="transmembrane region" description="Helical" evidence="2">
    <location>
        <begin position="231"/>
        <end position="252"/>
    </location>
</feature>
<keyword evidence="3" id="KW-0732">Signal</keyword>
<feature type="domain" description="HTH LytTR-type" evidence="4">
    <location>
        <begin position="431"/>
        <end position="493"/>
    </location>
</feature>
<accession>A0A939IPC5</accession>
<feature type="transmembrane region" description="Helical" evidence="2">
    <location>
        <begin position="264"/>
        <end position="281"/>
    </location>
</feature>
<feature type="transmembrane region" description="Helical" evidence="2">
    <location>
        <begin position="312"/>
        <end position="330"/>
    </location>
</feature>
<dbReference type="Proteomes" id="UP000664654">
    <property type="component" value="Unassembled WGS sequence"/>
</dbReference>
<feature type="signal peptide" evidence="3">
    <location>
        <begin position="1"/>
        <end position="16"/>
    </location>
</feature>
<evidence type="ECO:0000256" key="1">
    <source>
        <dbReference type="ARBA" id="ARBA00023012"/>
    </source>
</evidence>
<dbReference type="InterPro" id="IPR007492">
    <property type="entry name" value="LytTR_DNA-bd_dom"/>
</dbReference>
<feature type="chain" id="PRO_5037827837" evidence="3">
    <location>
        <begin position="17"/>
        <end position="493"/>
    </location>
</feature>
<dbReference type="RefSeq" id="WP_206571954.1">
    <property type="nucleotide sequence ID" value="NZ_JAFKCV010000001.1"/>
</dbReference>
<name>A0A939IPC5_9ALTE</name>
<feature type="transmembrane region" description="Helical" evidence="2">
    <location>
        <begin position="287"/>
        <end position="305"/>
    </location>
</feature>